<dbReference type="Pfam" id="PF00990">
    <property type="entry name" value="GGDEF"/>
    <property type="match status" value="1"/>
</dbReference>
<keyword evidence="1" id="KW-0802">TPR repeat</keyword>
<dbReference type="PANTHER" id="PTHR44757">
    <property type="entry name" value="DIGUANYLATE CYCLASE DGCP"/>
    <property type="match status" value="1"/>
</dbReference>
<dbReference type="InterPro" id="IPR001633">
    <property type="entry name" value="EAL_dom"/>
</dbReference>
<evidence type="ECO:0000259" key="2">
    <source>
        <dbReference type="PROSITE" id="PS50883"/>
    </source>
</evidence>
<dbReference type="AlphaFoldDB" id="A0A418UZJ8"/>
<proteinExistence type="predicted"/>
<protein>
    <submittedName>
        <fullName evidence="4">EAL domain-containing protein</fullName>
    </submittedName>
</protein>
<name>A0A418UZJ8_9DEIO</name>
<dbReference type="Gene3D" id="3.20.20.450">
    <property type="entry name" value="EAL domain"/>
    <property type="match status" value="1"/>
</dbReference>
<dbReference type="PROSITE" id="PS50883">
    <property type="entry name" value="EAL"/>
    <property type="match status" value="1"/>
</dbReference>
<dbReference type="FunFam" id="3.30.70.270:FF:000001">
    <property type="entry name" value="Diguanylate cyclase domain protein"/>
    <property type="match status" value="1"/>
</dbReference>
<accession>A0A418UZJ8</accession>
<dbReference type="InterPro" id="IPR000160">
    <property type="entry name" value="GGDEF_dom"/>
</dbReference>
<dbReference type="SMART" id="SM00267">
    <property type="entry name" value="GGDEF"/>
    <property type="match status" value="1"/>
</dbReference>
<dbReference type="Pfam" id="PF13424">
    <property type="entry name" value="TPR_12"/>
    <property type="match status" value="1"/>
</dbReference>
<dbReference type="SUPFAM" id="SSF55073">
    <property type="entry name" value="Nucleotide cyclase"/>
    <property type="match status" value="1"/>
</dbReference>
<sequence>MSLDHPAHARLTADRHTVDQLNDEADALLMVSMQRAQELAGEALELAERCGYEAGVARARMLMGYGHFYLANYAQARAAFEESAAVAVSLGLKALEARNLNGLGITFVTTGQPGLGLEYHLRCLQLVQSMQDVLGQAKTLNNLGNLYLDINDFETALTYHLEALELAHQLQHSVLISSASINTALSYHKLGQYDKALSLNLATLERARDANFKQHEGLILANMARDLLVLGQLDDALNVSQQAVQFSDELGDRENMCDALLTLSQVLMSQNQPDAALVPLRQAVTLADALDFSVRQAEGHRDLAALLEQQGAYQEALSEARLAAAAQQAVMADMLQHRTQVMAAQFKIERLEHRAAEERLRYLELSEANAALQTAQERLAYQAQHDSLTGLLNRAAFEELLQASLQSHPHTEMGVLFIDLDHFKQVNDTLGHDIGDLMLKQVAERLRHSVREGDLVARQGGDEFMVLLRSMRLHTGAEIAAARILEALSAPMELAGREWRMTASIGVAVFPDDGSDITTLQKNADLAMYLAKRERHAVRRFQADLGQAAMEQLELGQALRRALENGELRLHYQPIVDAQTLEPVALEALVRWQHPQLGLLPPGRFIPVAETSGLMSPLSHWVLREACAQLSHLRARWPALRVTVNVAPQQFVEADFADQVSAALHDFGLDPKAVIIEVTEGAVVGDAGFLQAEELDSAGLDLALDDFGTGYSSISRLHQLPARWLKIDRSLIQDLRPVPERRSSRPIVRALITFAHEAGLQVVAEGVEDPQQLQELQDWGCDLLQGYLIARPQSPELLKL</sequence>
<dbReference type="Proteomes" id="UP000286287">
    <property type="component" value="Unassembled WGS sequence"/>
</dbReference>
<dbReference type="InterPro" id="IPR035919">
    <property type="entry name" value="EAL_sf"/>
</dbReference>
<dbReference type="NCBIfam" id="TIGR00254">
    <property type="entry name" value="GGDEF"/>
    <property type="match status" value="1"/>
</dbReference>
<dbReference type="InterPro" id="IPR052155">
    <property type="entry name" value="Biofilm_reg_signaling"/>
</dbReference>
<dbReference type="PANTHER" id="PTHR44757:SF2">
    <property type="entry name" value="BIOFILM ARCHITECTURE MAINTENANCE PROTEIN MBAA"/>
    <property type="match status" value="1"/>
</dbReference>
<feature type="domain" description="EAL" evidence="2">
    <location>
        <begin position="552"/>
        <end position="800"/>
    </location>
</feature>
<evidence type="ECO:0000256" key="1">
    <source>
        <dbReference type="PROSITE-ProRule" id="PRU00339"/>
    </source>
</evidence>
<dbReference type="InterPro" id="IPR019734">
    <property type="entry name" value="TPR_rpt"/>
</dbReference>
<dbReference type="Pfam" id="PF00563">
    <property type="entry name" value="EAL"/>
    <property type="match status" value="1"/>
</dbReference>
<dbReference type="InterPro" id="IPR029787">
    <property type="entry name" value="Nucleotide_cyclase"/>
</dbReference>
<dbReference type="Gene3D" id="1.25.40.10">
    <property type="entry name" value="Tetratricopeptide repeat domain"/>
    <property type="match status" value="2"/>
</dbReference>
<feature type="repeat" description="TPR" evidence="1">
    <location>
        <begin position="137"/>
        <end position="170"/>
    </location>
</feature>
<dbReference type="Gene3D" id="3.30.70.270">
    <property type="match status" value="1"/>
</dbReference>
<dbReference type="SMART" id="SM00028">
    <property type="entry name" value="TPR"/>
    <property type="match status" value="7"/>
</dbReference>
<keyword evidence="5" id="KW-1185">Reference proteome</keyword>
<dbReference type="PROSITE" id="PS50005">
    <property type="entry name" value="TPR"/>
    <property type="match status" value="1"/>
</dbReference>
<dbReference type="CDD" id="cd01948">
    <property type="entry name" value="EAL"/>
    <property type="match status" value="1"/>
</dbReference>
<dbReference type="PROSITE" id="PS50887">
    <property type="entry name" value="GGDEF"/>
    <property type="match status" value="1"/>
</dbReference>
<dbReference type="InterPro" id="IPR011990">
    <property type="entry name" value="TPR-like_helical_dom_sf"/>
</dbReference>
<dbReference type="SUPFAM" id="SSF48452">
    <property type="entry name" value="TPR-like"/>
    <property type="match status" value="2"/>
</dbReference>
<dbReference type="CDD" id="cd01949">
    <property type="entry name" value="GGDEF"/>
    <property type="match status" value="1"/>
</dbReference>
<reference evidence="4 5" key="1">
    <citation type="submission" date="2018-09" db="EMBL/GenBank/DDBJ databases">
        <authorList>
            <person name="Zhu H."/>
        </authorList>
    </citation>
    <scope>NUCLEOTIDE SEQUENCE [LARGE SCALE GENOMIC DNA]</scope>
    <source>
        <strain evidence="4 5">K2S05-167</strain>
    </source>
</reference>
<dbReference type="OrthoDB" id="55051at2"/>
<dbReference type="RefSeq" id="WP_119766802.1">
    <property type="nucleotide sequence ID" value="NZ_QYUJ01000030.1"/>
</dbReference>
<dbReference type="InterPro" id="IPR043128">
    <property type="entry name" value="Rev_trsase/Diguanyl_cyclase"/>
</dbReference>
<evidence type="ECO:0000259" key="3">
    <source>
        <dbReference type="PROSITE" id="PS50887"/>
    </source>
</evidence>
<dbReference type="EMBL" id="QYUJ01000030">
    <property type="protein sequence ID" value="RJF68935.1"/>
    <property type="molecule type" value="Genomic_DNA"/>
</dbReference>
<organism evidence="4 5">
    <name type="scientific">Deinococcus cavernae</name>
    <dbReference type="NCBI Taxonomy" id="2320857"/>
    <lineage>
        <taxon>Bacteria</taxon>
        <taxon>Thermotogati</taxon>
        <taxon>Deinococcota</taxon>
        <taxon>Deinococci</taxon>
        <taxon>Deinococcales</taxon>
        <taxon>Deinococcaceae</taxon>
        <taxon>Deinococcus</taxon>
    </lineage>
</organism>
<comment type="caution">
    <text evidence="4">The sequence shown here is derived from an EMBL/GenBank/DDBJ whole genome shotgun (WGS) entry which is preliminary data.</text>
</comment>
<evidence type="ECO:0000313" key="4">
    <source>
        <dbReference type="EMBL" id="RJF68935.1"/>
    </source>
</evidence>
<feature type="domain" description="GGDEF" evidence="3">
    <location>
        <begin position="411"/>
        <end position="543"/>
    </location>
</feature>
<dbReference type="SMART" id="SM00052">
    <property type="entry name" value="EAL"/>
    <property type="match status" value="1"/>
</dbReference>
<evidence type="ECO:0000313" key="5">
    <source>
        <dbReference type="Proteomes" id="UP000286287"/>
    </source>
</evidence>
<gene>
    <name evidence="4" type="ORF">D3875_21575</name>
</gene>
<dbReference type="SUPFAM" id="SSF141868">
    <property type="entry name" value="EAL domain-like"/>
    <property type="match status" value="1"/>
</dbReference>